<accession>A0ABN0HKK1</accession>
<dbReference type="EMBL" id="AMQQ01000021">
    <property type="protein sequence ID" value="EKJ95096.1"/>
    <property type="molecule type" value="Genomic_DNA"/>
</dbReference>
<organism evidence="1 2">
    <name type="scientific">Bradyrhizobium lupini HPC(L)</name>
    <dbReference type="NCBI Taxonomy" id="1229491"/>
    <lineage>
        <taxon>Bacteria</taxon>
        <taxon>Pseudomonadati</taxon>
        <taxon>Pseudomonadota</taxon>
        <taxon>Alphaproteobacteria</taxon>
        <taxon>Hyphomicrobiales</taxon>
        <taxon>Nitrobacteraceae</taxon>
        <taxon>Bradyrhizobium</taxon>
    </lineage>
</organism>
<evidence type="ECO:0000313" key="1">
    <source>
        <dbReference type="EMBL" id="EKJ95096.1"/>
    </source>
</evidence>
<comment type="caution">
    <text evidence="1">The sequence shown here is derived from an EMBL/GenBank/DDBJ whole genome shotgun (WGS) entry which is preliminary data.</text>
</comment>
<dbReference type="Proteomes" id="UP000017668">
    <property type="component" value="Unassembled WGS sequence"/>
</dbReference>
<evidence type="ECO:0000313" key="2">
    <source>
        <dbReference type="Proteomes" id="UP000017668"/>
    </source>
</evidence>
<name>A0ABN0HKK1_RHILU</name>
<proteinExistence type="predicted"/>
<gene>
    <name evidence="1" type="ORF">C241_15098</name>
</gene>
<reference evidence="1 2" key="1">
    <citation type="journal article" date="2013" name="Genome Announc.">
        <title>Genome Sequence of Rhizobium lupini HPC(L) Isolated from Saline Desert Soil, Kutch (Gujarat).</title>
        <authorList>
            <person name="Agarwal L."/>
            <person name="Purohit H.J."/>
        </authorList>
    </citation>
    <scope>NUCLEOTIDE SEQUENCE [LARGE SCALE GENOMIC DNA]</scope>
    <source>
        <strain evidence="2">HPC(L)</strain>
    </source>
</reference>
<keyword evidence="2" id="KW-1185">Reference proteome</keyword>
<sequence>MSLRIALCDLKPGSRIQDADVLAGIGMKMRSIGWRAAKATTMSHELRLSQVTGYPCLREWQDVRGEKARQSDPRPLQQGLHDVAALLQGWHFCRLD</sequence>
<protein>
    <submittedName>
        <fullName evidence="1">Uncharacterized protein</fullName>
    </submittedName>
</protein>